<evidence type="ECO:0000313" key="3">
    <source>
        <dbReference type="Proteomes" id="UP000041254"/>
    </source>
</evidence>
<protein>
    <submittedName>
        <fullName evidence="2">Uncharacterized protein</fullName>
    </submittedName>
</protein>
<feature type="region of interest" description="Disordered" evidence="1">
    <location>
        <begin position="29"/>
        <end position="79"/>
    </location>
</feature>
<dbReference type="AlphaFoldDB" id="A0A0G4FHE7"/>
<gene>
    <name evidence="2" type="ORF">Vbra_15431</name>
</gene>
<dbReference type="InParanoid" id="A0A0G4FHE7"/>
<evidence type="ECO:0000256" key="1">
    <source>
        <dbReference type="SAM" id="MobiDB-lite"/>
    </source>
</evidence>
<keyword evidence="3" id="KW-1185">Reference proteome</keyword>
<dbReference type="EMBL" id="CDMY01000436">
    <property type="protein sequence ID" value="CEM12718.1"/>
    <property type="molecule type" value="Genomic_DNA"/>
</dbReference>
<dbReference type="VEuPathDB" id="CryptoDB:Vbra_15431"/>
<accession>A0A0G4FHE7</accession>
<feature type="compositionally biased region" description="Low complexity" evidence="1">
    <location>
        <begin position="40"/>
        <end position="55"/>
    </location>
</feature>
<proteinExistence type="predicted"/>
<dbReference type="Proteomes" id="UP000041254">
    <property type="component" value="Unassembled WGS sequence"/>
</dbReference>
<name>A0A0G4FHE7_VITBC</name>
<evidence type="ECO:0000313" key="2">
    <source>
        <dbReference type="EMBL" id="CEM12718.1"/>
    </source>
</evidence>
<organism evidence="2 3">
    <name type="scientific">Vitrella brassicaformis (strain CCMP3155)</name>
    <dbReference type="NCBI Taxonomy" id="1169540"/>
    <lineage>
        <taxon>Eukaryota</taxon>
        <taxon>Sar</taxon>
        <taxon>Alveolata</taxon>
        <taxon>Colpodellida</taxon>
        <taxon>Vitrellaceae</taxon>
        <taxon>Vitrella</taxon>
    </lineage>
</organism>
<sequence length="93" mass="9665">MKSVVFRPMVEAWRPDQSLVVYPSSRGGAWASTGAVGPRTSSLLTSPSLQAPASSVAPPMTFGPHTPAGTPGGGRKGALITSHDHPFLDLIKK</sequence>
<reference evidence="2 3" key="1">
    <citation type="submission" date="2014-11" db="EMBL/GenBank/DDBJ databases">
        <authorList>
            <person name="Zhu J."/>
            <person name="Qi W."/>
            <person name="Song R."/>
        </authorList>
    </citation>
    <scope>NUCLEOTIDE SEQUENCE [LARGE SCALE GENOMIC DNA]</scope>
</reference>